<dbReference type="AlphaFoldDB" id="A0A3N4PU55"/>
<gene>
    <name evidence="8" type="ORF">EGT74_02025</name>
</gene>
<evidence type="ECO:0000256" key="1">
    <source>
        <dbReference type="ARBA" id="ARBA00004442"/>
    </source>
</evidence>
<dbReference type="CDD" id="cd08977">
    <property type="entry name" value="SusD"/>
    <property type="match status" value="1"/>
</dbReference>
<proteinExistence type="inferred from homology"/>
<evidence type="ECO:0000256" key="2">
    <source>
        <dbReference type="ARBA" id="ARBA00006275"/>
    </source>
</evidence>
<dbReference type="Pfam" id="PF14322">
    <property type="entry name" value="SusD-like_3"/>
    <property type="match status" value="1"/>
</dbReference>
<keyword evidence="4" id="KW-0472">Membrane</keyword>
<comment type="subcellular location">
    <subcellularLocation>
        <location evidence="1">Cell outer membrane</location>
    </subcellularLocation>
</comment>
<evidence type="ECO:0000256" key="3">
    <source>
        <dbReference type="ARBA" id="ARBA00022729"/>
    </source>
</evidence>
<dbReference type="InterPro" id="IPR033985">
    <property type="entry name" value="SusD-like_N"/>
</dbReference>
<sequence length="572" mass="64230">MKKILLFFAFAGVFAVSQQSCSKTEDFLDKKQTSDLTEETVFADSARTMDYLTNIYMPAGFGMQTVGTSGTNVWPYTSEMCDEAQSRWTGSHNMWVRLIAGGISAINGPTPPVWNGCYTNVRKVNLLFKNLDRSPLSPGLKARVKAEARFLRAWYYAELVRHVGGVPLMKDTLFGLTDKPDIARSTFEECVNYINSELDLAAADLPVEQLGSDYGRVTKGACLALKARVLLYAASPLFNGTDMTTDEELKKLVGYPVADANRWVLAREAAKKVIDMNAYSLYLDNTTAPGFGFYRVFLMRRNPEYIFALMRASNRDVEGLLFPPSRGGSYEYFPTQATVDAFGMKNGKGIREAGSGFDEKNPYLNRDPRFEYSIIYNGSMMYLGSAGGKRPVFTHTGAGVDYQTAFTFTGYYCRKMAEDNTSGNTERCFPLMRYAEVLLNYAEACNETGETTTAIDQIIRLRERAGIQPGADGRYGIKAGITQAEARDLIRNERKVELAFEHHRFFDVRRWKRGEQEFNRDPGGVKIVPSGTTYTYTYIQTRPHAFFKAMYLMPIPQSEIGRAPSVKQNPGW</sequence>
<evidence type="ECO:0000259" key="7">
    <source>
        <dbReference type="Pfam" id="PF14322"/>
    </source>
</evidence>
<dbReference type="GO" id="GO:0009279">
    <property type="term" value="C:cell outer membrane"/>
    <property type="evidence" value="ECO:0007669"/>
    <property type="project" value="UniProtKB-SubCell"/>
</dbReference>
<dbReference type="InterPro" id="IPR012944">
    <property type="entry name" value="SusD_RagB_dom"/>
</dbReference>
<evidence type="ECO:0000313" key="9">
    <source>
        <dbReference type="Proteomes" id="UP000278351"/>
    </source>
</evidence>
<dbReference type="Proteomes" id="UP000278351">
    <property type="component" value="Unassembled WGS sequence"/>
</dbReference>
<reference evidence="8 9" key="1">
    <citation type="submission" date="2018-11" db="EMBL/GenBank/DDBJ databases">
        <title>Chitinophaga lutea sp.nov., isolate from arsenic contaminated soil.</title>
        <authorList>
            <person name="Zong Y."/>
        </authorList>
    </citation>
    <scope>NUCLEOTIDE SEQUENCE [LARGE SCALE GENOMIC DNA]</scope>
    <source>
        <strain evidence="8 9">ZY74</strain>
    </source>
</reference>
<name>A0A3N4PU55_9BACT</name>
<comment type="similarity">
    <text evidence="2">Belongs to the SusD family.</text>
</comment>
<dbReference type="InterPro" id="IPR011990">
    <property type="entry name" value="TPR-like_helical_dom_sf"/>
</dbReference>
<comment type="caution">
    <text evidence="8">The sequence shown here is derived from an EMBL/GenBank/DDBJ whole genome shotgun (WGS) entry which is preliminary data.</text>
</comment>
<dbReference type="RefSeq" id="WP_123844863.1">
    <property type="nucleotide sequence ID" value="NZ_RPDH01000001.1"/>
</dbReference>
<evidence type="ECO:0000313" key="8">
    <source>
        <dbReference type="EMBL" id="RPE12353.1"/>
    </source>
</evidence>
<evidence type="ECO:0000256" key="4">
    <source>
        <dbReference type="ARBA" id="ARBA00023136"/>
    </source>
</evidence>
<accession>A0A3N4PU55</accession>
<keyword evidence="3" id="KW-0732">Signal</keyword>
<organism evidence="8 9">
    <name type="scientific">Chitinophaga lutea</name>
    <dbReference type="NCBI Taxonomy" id="2488634"/>
    <lineage>
        <taxon>Bacteria</taxon>
        <taxon>Pseudomonadati</taxon>
        <taxon>Bacteroidota</taxon>
        <taxon>Chitinophagia</taxon>
        <taxon>Chitinophagales</taxon>
        <taxon>Chitinophagaceae</taxon>
        <taxon>Chitinophaga</taxon>
    </lineage>
</organism>
<keyword evidence="9" id="KW-1185">Reference proteome</keyword>
<dbReference type="Gene3D" id="1.25.40.390">
    <property type="match status" value="1"/>
</dbReference>
<dbReference type="SUPFAM" id="SSF48452">
    <property type="entry name" value="TPR-like"/>
    <property type="match status" value="1"/>
</dbReference>
<dbReference type="EMBL" id="RPDH01000001">
    <property type="protein sequence ID" value="RPE12353.1"/>
    <property type="molecule type" value="Genomic_DNA"/>
</dbReference>
<protein>
    <submittedName>
        <fullName evidence="8">RagB/SusD family nutrient uptake outer membrane protein</fullName>
    </submittedName>
</protein>
<evidence type="ECO:0000256" key="5">
    <source>
        <dbReference type="ARBA" id="ARBA00023237"/>
    </source>
</evidence>
<feature type="domain" description="SusD-like N-terminal" evidence="7">
    <location>
        <begin position="26"/>
        <end position="231"/>
    </location>
</feature>
<dbReference type="OrthoDB" id="5694214at2"/>
<keyword evidence="5" id="KW-0998">Cell outer membrane</keyword>
<dbReference type="Pfam" id="PF07980">
    <property type="entry name" value="SusD_RagB"/>
    <property type="match status" value="1"/>
</dbReference>
<evidence type="ECO:0000259" key="6">
    <source>
        <dbReference type="Pfam" id="PF07980"/>
    </source>
</evidence>
<feature type="domain" description="RagB/SusD" evidence="6">
    <location>
        <begin position="324"/>
        <end position="572"/>
    </location>
</feature>